<dbReference type="EMBL" id="AMZH03029470">
    <property type="protein sequence ID" value="RRT33269.1"/>
    <property type="molecule type" value="Genomic_DNA"/>
</dbReference>
<protein>
    <submittedName>
        <fullName evidence="1">Uncharacterized protein</fullName>
    </submittedName>
</protein>
<gene>
    <name evidence="1" type="ORF">B296_00051804</name>
</gene>
<reference evidence="1 2" key="1">
    <citation type="journal article" date="2014" name="Agronomy (Basel)">
        <title>A Draft Genome Sequence for Ensete ventricosum, the Drought-Tolerant Tree Against Hunger.</title>
        <authorList>
            <person name="Harrison J."/>
            <person name="Moore K.A."/>
            <person name="Paszkiewicz K."/>
            <person name="Jones T."/>
            <person name="Grant M."/>
            <person name="Ambacheew D."/>
            <person name="Muzemil S."/>
            <person name="Studholme D.J."/>
        </authorList>
    </citation>
    <scope>NUCLEOTIDE SEQUENCE [LARGE SCALE GENOMIC DNA]</scope>
</reference>
<proteinExistence type="predicted"/>
<evidence type="ECO:0000313" key="1">
    <source>
        <dbReference type="EMBL" id="RRT33269.1"/>
    </source>
</evidence>
<comment type="caution">
    <text evidence="1">The sequence shown here is derived from an EMBL/GenBank/DDBJ whole genome shotgun (WGS) entry which is preliminary data.</text>
</comment>
<organism evidence="1 2">
    <name type="scientific">Ensete ventricosum</name>
    <name type="common">Abyssinian banana</name>
    <name type="synonym">Musa ensete</name>
    <dbReference type="NCBI Taxonomy" id="4639"/>
    <lineage>
        <taxon>Eukaryota</taxon>
        <taxon>Viridiplantae</taxon>
        <taxon>Streptophyta</taxon>
        <taxon>Embryophyta</taxon>
        <taxon>Tracheophyta</taxon>
        <taxon>Spermatophyta</taxon>
        <taxon>Magnoliopsida</taxon>
        <taxon>Liliopsida</taxon>
        <taxon>Zingiberales</taxon>
        <taxon>Musaceae</taxon>
        <taxon>Ensete</taxon>
    </lineage>
</organism>
<dbReference type="Proteomes" id="UP000287651">
    <property type="component" value="Unassembled WGS sequence"/>
</dbReference>
<evidence type="ECO:0000313" key="2">
    <source>
        <dbReference type="Proteomes" id="UP000287651"/>
    </source>
</evidence>
<sequence>MRIAIGYYCPQQLARATLLWIEVDKCWRIMLLQVVAGNGVQALPCTSSTRQRPMAGLGRLSYRDLKLCHSRLSS</sequence>
<dbReference type="AlphaFoldDB" id="A0A426X1B7"/>
<name>A0A426X1B7_ENSVE</name>
<accession>A0A426X1B7</accession>